<feature type="signal peptide" evidence="6">
    <location>
        <begin position="1"/>
        <end position="16"/>
    </location>
</feature>
<dbReference type="EMBL" id="JARQZJ010000066">
    <property type="protein sequence ID" value="KAK9880911.1"/>
    <property type="molecule type" value="Genomic_DNA"/>
</dbReference>
<keyword evidence="1" id="KW-0147">Chitin-binding</keyword>
<evidence type="ECO:0000256" key="3">
    <source>
        <dbReference type="ARBA" id="ARBA00022737"/>
    </source>
</evidence>
<feature type="chain" id="PRO_5043497798" description="Chitin-binding type-2 domain-containing protein" evidence="6">
    <location>
        <begin position="17"/>
        <end position="195"/>
    </location>
</feature>
<dbReference type="GO" id="GO:0008061">
    <property type="term" value="F:chitin binding"/>
    <property type="evidence" value="ECO:0007669"/>
    <property type="project" value="UniProtKB-KW"/>
</dbReference>
<name>A0AAW1UJB1_9CUCU</name>
<feature type="domain" description="Chitin-binding type-2" evidence="7">
    <location>
        <begin position="17"/>
        <end position="72"/>
    </location>
</feature>
<dbReference type="AlphaFoldDB" id="A0AAW1UJB1"/>
<protein>
    <recommendedName>
        <fullName evidence="7">Chitin-binding type-2 domain-containing protein</fullName>
    </recommendedName>
</protein>
<keyword evidence="9" id="KW-1185">Reference proteome</keyword>
<dbReference type="PROSITE" id="PS50940">
    <property type="entry name" value="CHIT_BIND_II"/>
    <property type="match status" value="3"/>
</dbReference>
<dbReference type="PANTHER" id="PTHR23301">
    <property type="entry name" value="CHITIN BINDING PERITROPHIN-A"/>
    <property type="match status" value="1"/>
</dbReference>
<evidence type="ECO:0000256" key="4">
    <source>
        <dbReference type="ARBA" id="ARBA00023157"/>
    </source>
</evidence>
<dbReference type="Pfam" id="PF01607">
    <property type="entry name" value="CBM_14"/>
    <property type="match status" value="3"/>
</dbReference>
<dbReference type="Proteomes" id="UP001431783">
    <property type="component" value="Unassembled WGS sequence"/>
</dbReference>
<proteinExistence type="predicted"/>
<dbReference type="InterPro" id="IPR036508">
    <property type="entry name" value="Chitin-bd_dom_sf"/>
</dbReference>
<gene>
    <name evidence="8" type="ORF">WA026_013243</name>
</gene>
<feature type="domain" description="Chitin-binding type-2" evidence="7">
    <location>
        <begin position="138"/>
        <end position="193"/>
    </location>
</feature>
<comment type="caution">
    <text evidence="8">The sequence shown here is derived from an EMBL/GenBank/DDBJ whole genome shotgun (WGS) entry which is preliminary data.</text>
</comment>
<dbReference type="SUPFAM" id="SSF57625">
    <property type="entry name" value="Invertebrate chitin-binding proteins"/>
    <property type="match status" value="3"/>
</dbReference>
<keyword evidence="3" id="KW-0677">Repeat</keyword>
<keyword evidence="2 6" id="KW-0732">Signal</keyword>
<dbReference type="GO" id="GO:0005576">
    <property type="term" value="C:extracellular region"/>
    <property type="evidence" value="ECO:0007669"/>
    <property type="project" value="InterPro"/>
</dbReference>
<evidence type="ECO:0000313" key="9">
    <source>
        <dbReference type="Proteomes" id="UP001431783"/>
    </source>
</evidence>
<dbReference type="SMART" id="SM00494">
    <property type="entry name" value="ChtBD2"/>
    <property type="match status" value="3"/>
</dbReference>
<evidence type="ECO:0000313" key="8">
    <source>
        <dbReference type="EMBL" id="KAK9880911.1"/>
    </source>
</evidence>
<dbReference type="InterPro" id="IPR051940">
    <property type="entry name" value="Chitin_bind-dev_reg"/>
</dbReference>
<evidence type="ECO:0000256" key="5">
    <source>
        <dbReference type="ARBA" id="ARBA00023180"/>
    </source>
</evidence>
<evidence type="ECO:0000259" key="7">
    <source>
        <dbReference type="PROSITE" id="PS50940"/>
    </source>
</evidence>
<accession>A0AAW1UJB1</accession>
<keyword evidence="5" id="KW-0325">Glycoprotein</keyword>
<reference evidence="8 9" key="1">
    <citation type="submission" date="2023-03" db="EMBL/GenBank/DDBJ databases">
        <title>Genome insight into feeding habits of ladybird beetles.</title>
        <authorList>
            <person name="Li H.-S."/>
            <person name="Huang Y.-H."/>
            <person name="Pang H."/>
        </authorList>
    </citation>
    <scope>NUCLEOTIDE SEQUENCE [LARGE SCALE GENOMIC DNA]</scope>
    <source>
        <strain evidence="8">SYSU_2023b</strain>
        <tissue evidence="8">Whole body</tissue>
    </source>
</reference>
<dbReference type="PANTHER" id="PTHR23301:SF0">
    <property type="entry name" value="CHITIN-BINDING TYPE-2 DOMAIN-CONTAINING PROTEIN-RELATED"/>
    <property type="match status" value="1"/>
</dbReference>
<evidence type="ECO:0000256" key="1">
    <source>
        <dbReference type="ARBA" id="ARBA00022669"/>
    </source>
</evidence>
<sequence>MIFELLLVSFIYSAQALKPCSNPGEIRPDTKHCDLYHECTDCGWSLIQCPAGQLFNPVKLVCDKADRVKCAQEGDLQPCDKIGEHKVDPKHCDLYYECTKCGWALVKCGAGLYYNPETSTCDNPENVNCGGVDPITPSGPCDHVGEFKPDPKNCNNFYECTRKGWQLTSCAEGLVYNPNYKKCDYPQYYECKTSA</sequence>
<keyword evidence="4" id="KW-1015">Disulfide bond</keyword>
<organism evidence="8 9">
    <name type="scientific">Henosepilachna vigintioctopunctata</name>
    <dbReference type="NCBI Taxonomy" id="420089"/>
    <lineage>
        <taxon>Eukaryota</taxon>
        <taxon>Metazoa</taxon>
        <taxon>Ecdysozoa</taxon>
        <taxon>Arthropoda</taxon>
        <taxon>Hexapoda</taxon>
        <taxon>Insecta</taxon>
        <taxon>Pterygota</taxon>
        <taxon>Neoptera</taxon>
        <taxon>Endopterygota</taxon>
        <taxon>Coleoptera</taxon>
        <taxon>Polyphaga</taxon>
        <taxon>Cucujiformia</taxon>
        <taxon>Coccinelloidea</taxon>
        <taxon>Coccinellidae</taxon>
        <taxon>Epilachninae</taxon>
        <taxon>Epilachnini</taxon>
        <taxon>Henosepilachna</taxon>
    </lineage>
</organism>
<feature type="domain" description="Chitin-binding type-2" evidence="7">
    <location>
        <begin position="76"/>
        <end position="131"/>
    </location>
</feature>
<dbReference type="InterPro" id="IPR002557">
    <property type="entry name" value="Chitin-bd_dom"/>
</dbReference>
<evidence type="ECO:0000256" key="6">
    <source>
        <dbReference type="SAM" id="SignalP"/>
    </source>
</evidence>
<evidence type="ECO:0000256" key="2">
    <source>
        <dbReference type="ARBA" id="ARBA00022729"/>
    </source>
</evidence>
<dbReference type="Gene3D" id="2.170.140.10">
    <property type="entry name" value="Chitin binding domain"/>
    <property type="match status" value="3"/>
</dbReference>